<accession>A0A9X1NDR1</accession>
<dbReference type="GO" id="GO:0030246">
    <property type="term" value="F:carbohydrate binding"/>
    <property type="evidence" value="ECO:0007669"/>
    <property type="project" value="InterPro"/>
</dbReference>
<proteinExistence type="predicted"/>
<dbReference type="Gene3D" id="2.70.98.10">
    <property type="match status" value="1"/>
</dbReference>
<dbReference type="Proteomes" id="UP001138997">
    <property type="component" value="Unassembled WGS sequence"/>
</dbReference>
<dbReference type="GO" id="GO:0005975">
    <property type="term" value="P:carbohydrate metabolic process"/>
    <property type="evidence" value="ECO:0007669"/>
    <property type="project" value="InterPro"/>
</dbReference>
<evidence type="ECO:0000313" key="1">
    <source>
        <dbReference type="EMBL" id="MCD5311929.1"/>
    </source>
</evidence>
<protein>
    <recommendedName>
        <fullName evidence="3">Aldose 1-epimerase</fullName>
    </recommendedName>
</protein>
<keyword evidence="2" id="KW-1185">Reference proteome</keyword>
<gene>
    <name evidence="1" type="ORF">LR394_13545</name>
</gene>
<name>A0A9X1NDR1_9ACTN</name>
<dbReference type="SUPFAM" id="SSF74650">
    <property type="entry name" value="Galactose mutarotase-like"/>
    <property type="match status" value="1"/>
</dbReference>
<dbReference type="EMBL" id="JAJOMB010000006">
    <property type="protein sequence ID" value="MCD5311929.1"/>
    <property type="molecule type" value="Genomic_DNA"/>
</dbReference>
<dbReference type="RefSeq" id="WP_231441626.1">
    <property type="nucleotide sequence ID" value="NZ_JAJOMB010000006.1"/>
</dbReference>
<reference evidence="1" key="1">
    <citation type="submission" date="2021-11" db="EMBL/GenBank/DDBJ databases">
        <title>Streptomyces corallinus and Kineosporia corallina sp. nov., two new coral-derived marine actinobacteria.</title>
        <authorList>
            <person name="Buangrab K."/>
            <person name="Sutthacheep M."/>
            <person name="Yeemin T."/>
            <person name="Harunari E."/>
            <person name="Igarashi Y."/>
            <person name="Sripreechasak P."/>
            <person name="Kanchanasin P."/>
            <person name="Tanasupawat S."/>
            <person name="Phongsopitanun W."/>
        </authorList>
    </citation>
    <scope>NUCLEOTIDE SEQUENCE</scope>
    <source>
        <strain evidence="1">JCM 31032</strain>
    </source>
</reference>
<sequence length="270" mass="29605">MNPIELVSRNGATRAWIDPHGGGIQGLEVDGCPIVDGYPAGQPAPHAAGAVLFPWPNRVRDGRWRLDGEEQQLTIDEPERNNANHGLVRSRPFDVNHVSPHLARLRISVSGDPGYPFEVDLTIIYRALNDGLHVRTAVENLGTRRAPVALGFHPYLRIGDVPMHDLVLEVPAGQVLDLDERLLPNGSRPAEPRHLSLSGAVLNHCYGGLDVVDGQIHHRLRAPDGRCVELRADETYRWLQVYTCPDVPRAGELTSSSSSVALEPLTSSRP</sequence>
<comment type="caution">
    <text evidence="1">The sequence shown here is derived from an EMBL/GenBank/DDBJ whole genome shotgun (WGS) entry which is preliminary data.</text>
</comment>
<dbReference type="InterPro" id="IPR008183">
    <property type="entry name" value="Aldose_1/G6P_1-epimerase"/>
</dbReference>
<evidence type="ECO:0008006" key="3">
    <source>
        <dbReference type="Google" id="ProtNLM"/>
    </source>
</evidence>
<dbReference type="AlphaFoldDB" id="A0A9X1NDR1"/>
<evidence type="ECO:0000313" key="2">
    <source>
        <dbReference type="Proteomes" id="UP001138997"/>
    </source>
</evidence>
<dbReference type="InterPro" id="IPR014718">
    <property type="entry name" value="GH-type_carb-bd"/>
</dbReference>
<dbReference type="Pfam" id="PF01263">
    <property type="entry name" value="Aldose_epim"/>
    <property type="match status" value="1"/>
</dbReference>
<organism evidence="1 2">
    <name type="scientific">Kineosporia babensis</name>
    <dbReference type="NCBI Taxonomy" id="499548"/>
    <lineage>
        <taxon>Bacteria</taxon>
        <taxon>Bacillati</taxon>
        <taxon>Actinomycetota</taxon>
        <taxon>Actinomycetes</taxon>
        <taxon>Kineosporiales</taxon>
        <taxon>Kineosporiaceae</taxon>
        <taxon>Kineosporia</taxon>
    </lineage>
</organism>
<dbReference type="InterPro" id="IPR011013">
    <property type="entry name" value="Gal_mutarotase_sf_dom"/>
</dbReference>
<dbReference type="GO" id="GO:0016853">
    <property type="term" value="F:isomerase activity"/>
    <property type="evidence" value="ECO:0007669"/>
    <property type="project" value="InterPro"/>
</dbReference>